<proteinExistence type="predicted"/>
<organism evidence="2 3">
    <name type="scientific">Marinobacter halodurans</name>
    <dbReference type="NCBI Taxonomy" id="2528979"/>
    <lineage>
        <taxon>Bacteria</taxon>
        <taxon>Pseudomonadati</taxon>
        <taxon>Pseudomonadota</taxon>
        <taxon>Gammaproteobacteria</taxon>
        <taxon>Pseudomonadales</taxon>
        <taxon>Marinobacteraceae</taxon>
        <taxon>Marinobacter</taxon>
    </lineage>
</organism>
<feature type="signal peptide" evidence="1">
    <location>
        <begin position="1"/>
        <end position="23"/>
    </location>
</feature>
<dbReference type="EMBL" id="SJDL01000002">
    <property type="protein sequence ID" value="TBW59031.1"/>
    <property type="molecule type" value="Genomic_DNA"/>
</dbReference>
<sequence>MQRSTRWLTLAFVTASASVPVQAASFDGYAETGAEYDSNLNVDELDQASGESDQSLLLGAGAEASGHPVKHLTLTGTYDFTSRNYTTFDAFDQTIHLASLDLNYDFDVVTVGASHHYSHATLDSDPFLDYNRSSVYLGKLVDDDVYLMLSLLRKKKAFDDSDARDARTRGISLDSYFFYNQNRTLLLLGLEGDRQDAASDAYDYRMLAARARFKHRFSVAGHDNTFQVGVRYEDRDYDDAISTVEEPRLPVVGTSVTTTETRSDRILVANVRWAVGLTDWLTTEAKVERTDHRSSLDSADYGKTVSSLTLRADF</sequence>
<accession>A0ABY1ZQ23</accession>
<gene>
    <name evidence="2" type="ORF">EZI54_01570</name>
</gene>
<feature type="chain" id="PRO_5045266928" evidence="1">
    <location>
        <begin position="24"/>
        <end position="314"/>
    </location>
</feature>
<keyword evidence="3" id="KW-1185">Reference proteome</keyword>
<dbReference type="RefSeq" id="WP_131478361.1">
    <property type="nucleotide sequence ID" value="NZ_SJDL01000002.1"/>
</dbReference>
<evidence type="ECO:0000256" key="1">
    <source>
        <dbReference type="SAM" id="SignalP"/>
    </source>
</evidence>
<keyword evidence="1" id="KW-0732">Signal</keyword>
<evidence type="ECO:0000313" key="3">
    <source>
        <dbReference type="Proteomes" id="UP000313645"/>
    </source>
</evidence>
<name>A0ABY1ZQ23_9GAMM</name>
<protein>
    <submittedName>
        <fullName evidence="2">DUF560 domain-containing protein</fullName>
    </submittedName>
</protein>
<dbReference type="SUPFAM" id="SSF56935">
    <property type="entry name" value="Porins"/>
    <property type="match status" value="1"/>
</dbReference>
<reference evidence="2 3" key="1">
    <citation type="submission" date="2019-02" db="EMBL/GenBank/DDBJ databases">
        <title>Marinobacter halodurans sp. nov., a marine bacterium isolated from sea tidal flat.</title>
        <authorList>
            <person name="Yoo Y."/>
            <person name="Lee D.W."/>
            <person name="Kim B.S."/>
            <person name="Kim J.-J."/>
        </authorList>
    </citation>
    <scope>NUCLEOTIDE SEQUENCE [LARGE SCALE GENOMIC DNA]</scope>
    <source>
        <strain evidence="2 3">YJ-S3-2</strain>
    </source>
</reference>
<evidence type="ECO:0000313" key="2">
    <source>
        <dbReference type="EMBL" id="TBW59031.1"/>
    </source>
</evidence>
<comment type="caution">
    <text evidence="2">The sequence shown here is derived from an EMBL/GenBank/DDBJ whole genome shotgun (WGS) entry which is preliminary data.</text>
</comment>
<dbReference type="Proteomes" id="UP000313645">
    <property type="component" value="Unassembled WGS sequence"/>
</dbReference>